<sequence length="415" mass="44842">MPTQIQLFGYKSYMKALKVAAKVIPMPKPTLFTGVGSSIELCEAISLIGIKKLLLVTDESIVRLGLLKPIQQALQDSGVEMAIFSQVQPDPTYLQVEAGLRIYLRCECDGILAVGGGSPIDTAKVIAAKVHNPKPIHKLAGLFRVWKTPAPLFAIPTTAGTGSEVTIAAVVSDPDSHQKTPLIDPKLVPMMAALDPSIMVGLPRPITAATGMDALTHAIESYLSMNATNETNGYALAAVKLVMTNLPLAYENGENLVARQNMAIASYYAGLAFTKASLGYVHAISHNLGALYGVPHGLANAIVLPYVLDFSQHATQPQLAELFRATSNSNEEMSESEQAQAFIQLVRQLQQQLKIPATLDMLVENDISHLAKLALKEAHHNYPVPVYMGKKQCEQLLRSMMTPVTVMDEALPEPK</sequence>
<dbReference type="EMBL" id="AJYW02000097">
    <property type="protein sequence ID" value="OEE76997.1"/>
    <property type="molecule type" value="Genomic_DNA"/>
</dbReference>
<protein>
    <submittedName>
        <fullName evidence="7">Alcohol dehydrogenase</fullName>
    </submittedName>
</protein>
<dbReference type="Pfam" id="PF00465">
    <property type="entry name" value="Fe-ADH"/>
    <property type="match status" value="1"/>
</dbReference>
<dbReference type="InterPro" id="IPR018211">
    <property type="entry name" value="ADH_Fe_CS"/>
</dbReference>
<dbReference type="RefSeq" id="WP_017054616.1">
    <property type="nucleotide sequence ID" value="NZ_AJYW02000097.1"/>
</dbReference>
<comment type="cofactor">
    <cofactor evidence="1">
        <name>Fe cation</name>
        <dbReference type="ChEBI" id="CHEBI:24875"/>
    </cofactor>
</comment>
<dbReference type="Proteomes" id="UP000094165">
    <property type="component" value="Unassembled WGS sequence"/>
</dbReference>
<evidence type="ECO:0000259" key="6">
    <source>
        <dbReference type="Pfam" id="PF25137"/>
    </source>
</evidence>
<dbReference type="GO" id="GO:0046872">
    <property type="term" value="F:metal ion binding"/>
    <property type="evidence" value="ECO:0007669"/>
    <property type="project" value="InterPro"/>
</dbReference>
<feature type="domain" description="Fe-containing alcohol dehydrogenase-like C-terminal" evidence="6">
    <location>
        <begin position="207"/>
        <end position="400"/>
    </location>
</feature>
<dbReference type="Gene3D" id="1.20.1090.10">
    <property type="entry name" value="Dehydroquinate synthase-like - alpha domain"/>
    <property type="match status" value="1"/>
</dbReference>
<dbReference type="Pfam" id="PF25137">
    <property type="entry name" value="ADH_Fe_C"/>
    <property type="match status" value="1"/>
</dbReference>
<evidence type="ECO:0000313" key="8">
    <source>
        <dbReference type="Proteomes" id="UP000094165"/>
    </source>
</evidence>
<reference evidence="7 8" key="1">
    <citation type="journal article" date="2012" name="Science">
        <title>Ecological populations of bacteria act as socially cohesive units of antibiotic production and resistance.</title>
        <authorList>
            <person name="Cordero O.X."/>
            <person name="Wildschutte H."/>
            <person name="Kirkup B."/>
            <person name="Proehl S."/>
            <person name="Ngo L."/>
            <person name="Hussain F."/>
            <person name="Le Roux F."/>
            <person name="Mincer T."/>
            <person name="Polz M.F."/>
        </authorList>
    </citation>
    <scope>NUCLEOTIDE SEQUENCE [LARGE SCALE GENOMIC DNA]</scope>
    <source>
        <strain evidence="7 8">FF-238</strain>
    </source>
</reference>
<dbReference type="FunFam" id="1.20.1090.10:FF:000001">
    <property type="entry name" value="Aldehyde-alcohol dehydrogenase"/>
    <property type="match status" value="1"/>
</dbReference>
<dbReference type="InterPro" id="IPR039697">
    <property type="entry name" value="Alcohol_dehydrogenase_Fe"/>
</dbReference>
<comment type="caution">
    <text evidence="7">The sequence shown here is derived from an EMBL/GenBank/DDBJ whole genome shotgun (WGS) entry which is preliminary data.</text>
</comment>
<dbReference type="FunFam" id="3.40.50.1970:FF:000003">
    <property type="entry name" value="Alcohol dehydrogenase, iron-containing"/>
    <property type="match status" value="1"/>
</dbReference>
<dbReference type="PANTHER" id="PTHR11496">
    <property type="entry name" value="ALCOHOL DEHYDROGENASE"/>
    <property type="match status" value="1"/>
</dbReference>
<keyword evidence="4" id="KW-0520">NAD</keyword>
<dbReference type="PROSITE" id="PS00060">
    <property type="entry name" value="ADH_IRON_2"/>
    <property type="match status" value="1"/>
</dbReference>
<comment type="similarity">
    <text evidence="2">Belongs to the iron-containing alcohol dehydrogenase family.</text>
</comment>
<dbReference type="InterPro" id="IPR056798">
    <property type="entry name" value="ADH_Fe_C"/>
</dbReference>
<dbReference type="InterPro" id="IPR001670">
    <property type="entry name" value="ADH_Fe/GldA"/>
</dbReference>
<accession>A0A1E5D0V5</accession>
<dbReference type="PANTHER" id="PTHR11496:SF102">
    <property type="entry name" value="ALCOHOL DEHYDROGENASE 4"/>
    <property type="match status" value="1"/>
</dbReference>
<dbReference type="AlphaFoldDB" id="A0A1E5D0V5"/>
<gene>
    <name evidence="7" type="ORF">A130_14955</name>
</gene>
<evidence type="ECO:0000256" key="3">
    <source>
        <dbReference type="ARBA" id="ARBA00023002"/>
    </source>
</evidence>
<evidence type="ECO:0000256" key="2">
    <source>
        <dbReference type="ARBA" id="ARBA00007358"/>
    </source>
</evidence>
<dbReference type="CDD" id="cd08189">
    <property type="entry name" value="Fe-ADH-like"/>
    <property type="match status" value="1"/>
</dbReference>
<evidence type="ECO:0000256" key="1">
    <source>
        <dbReference type="ARBA" id="ARBA00001962"/>
    </source>
</evidence>
<keyword evidence="8" id="KW-1185">Reference proteome</keyword>
<feature type="domain" description="Alcohol dehydrogenase iron-type/glycerol dehydrogenase GldA" evidence="5">
    <location>
        <begin position="30"/>
        <end position="196"/>
    </location>
</feature>
<evidence type="ECO:0000313" key="7">
    <source>
        <dbReference type="EMBL" id="OEE76997.1"/>
    </source>
</evidence>
<evidence type="ECO:0000259" key="5">
    <source>
        <dbReference type="Pfam" id="PF00465"/>
    </source>
</evidence>
<dbReference type="SUPFAM" id="SSF56796">
    <property type="entry name" value="Dehydroquinate synthase-like"/>
    <property type="match status" value="1"/>
</dbReference>
<keyword evidence="3" id="KW-0560">Oxidoreductase</keyword>
<proteinExistence type="inferred from homology"/>
<evidence type="ECO:0000256" key="4">
    <source>
        <dbReference type="ARBA" id="ARBA00023027"/>
    </source>
</evidence>
<name>A0A1E5D0V5_9VIBR</name>
<dbReference type="GO" id="GO:0004022">
    <property type="term" value="F:alcohol dehydrogenase (NAD+) activity"/>
    <property type="evidence" value="ECO:0007669"/>
    <property type="project" value="TreeGrafter"/>
</dbReference>
<dbReference type="Gene3D" id="3.40.50.1970">
    <property type="match status" value="1"/>
</dbReference>
<organism evidence="7 8">
    <name type="scientific">Vibrio genomosp. F6 str. FF-238</name>
    <dbReference type="NCBI Taxonomy" id="1191298"/>
    <lineage>
        <taxon>Bacteria</taxon>
        <taxon>Pseudomonadati</taxon>
        <taxon>Pseudomonadota</taxon>
        <taxon>Gammaproteobacteria</taxon>
        <taxon>Vibrionales</taxon>
        <taxon>Vibrionaceae</taxon>
        <taxon>Vibrio</taxon>
    </lineage>
</organism>